<evidence type="ECO:0008006" key="5">
    <source>
        <dbReference type="Google" id="ProtNLM"/>
    </source>
</evidence>
<dbReference type="Proteomes" id="UP000275385">
    <property type="component" value="Unassembled WGS sequence"/>
</dbReference>
<gene>
    <name evidence="3" type="ORF">DL546_003429</name>
</gene>
<evidence type="ECO:0000256" key="1">
    <source>
        <dbReference type="SAM" id="Coils"/>
    </source>
</evidence>
<feature type="compositionally biased region" description="Low complexity" evidence="2">
    <location>
        <begin position="568"/>
        <end position="584"/>
    </location>
</feature>
<feature type="compositionally biased region" description="Polar residues" evidence="2">
    <location>
        <begin position="533"/>
        <end position="544"/>
    </location>
</feature>
<organism evidence="3 4">
    <name type="scientific">Coniochaeta pulveracea</name>
    <dbReference type="NCBI Taxonomy" id="177199"/>
    <lineage>
        <taxon>Eukaryota</taxon>
        <taxon>Fungi</taxon>
        <taxon>Dikarya</taxon>
        <taxon>Ascomycota</taxon>
        <taxon>Pezizomycotina</taxon>
        <taxon>Sordariomycetes</taxon>
        <taxon>Sordariomycetidae</taxon>
        <taxon>Coniochaetales</taxon>
        <taxon>Coniochaetaceae</taxon>
        <taxon>Coniochaeta</taxon>
    </lineage>
</organism>
<dbReference type="STRING" id="177199.A0A420Y0V9"/>
<feature type="compositionally biased region" description="Low complexity" evidence="2">
    <location>
        <begin position="434"/>
        <end position="446"/>
    </location>
</feature>
<evidence type="ECO:0000313" key="3">
    <source>
        <dbReference type="EMBL" id="RKU41561.1"/>
    </source>
</evidence>
<feature type="region of interest" description="Disordered" evidence="2">
    <location>
        <begin position="376"/>
        <end position="596"/>
    </location>
</feature>
<feature type="compositionally biased region" description="Basic and acidic residues" evidence="2">
    <location>
        <begin position="382"/>
        <end position="391"/>
    </location>
</feature>
<name>A0A420Y0V9_9PEZI</name>
<dbReference type="SUPFAM" id="SSF50969">
    <property type="entry name" value="YVTN repeat-like/Quinoprotein amine dehydrogenase"/>
    <property type="match status" value="1"/>
</dbReference>
<feature type="compositionally biased region" description="Polar residues" evidence="2">
    <location>
        <begin position="488"/>
        <end position="509"/>
    </location>
</feature>
<dbReference type="InterPro" id="IPR015943">
    <property type="entry name" value="WD40/YVTN_repeat-like_dom_sf"/>
</dbReference>
<feature type="region of interest" description="Disordered" evidence="2">
    <location>
        <begin position="301"/>
        <end position="350"/>
    </location>
</feature>
<sequence length="1027" mass="112061">MEPAGSLEVTIDSLLSAIASASLAVTNFIRSVRSARTDLVAVTRELSDLKLELELLRDEPNVPRRPHSHARAVLESCGVVLNRIGSLLGDSLSKADAARPARWSVKERFETTNLCNCLQVYREALNILLEMTQISAKDVVPPDGRNVDPEEVEEKASRILESISDLREAIPQAEVALGDSREVLESYLAALTTSTIEIRDELIHGESERPVTANDTKPLNPPPRSAQRKMTTGSTAPARAPSQRMAAHANDGTRPPTTGRPNHATPDMNGELEAVGPWFPTTEMSVPYYNNQELVLPPRTTSFHVPRRSPPPLSPFPRAHHSSPPMPPPKGALPSLPTASPRRGTNGQARHTAELAGNDGSEVRHVAQYYNAPHQVPRQQMRSKEGMVDRRNKPKPVQNIVPVPLNGHGDYVSEVATRNRSASEHHWPQPPHPQQQQQQQQHQSQHGETWSTSMYVPTTPTTSEFSGSQRTSFQPSSVDSMPSRDTYRSSVSTGPLSLVDSASPNTSPRAQLEPTFEEMRPPSPRPPTTRSSGSVSNSATAKNTTLRDKLPGVFRTKRKSFQGSDGASSVAFRDSVSSNSSSTVDPARAPSSMGPTESLLARRAARQIEIVPAEGLSDSASKGVAIHHIEISPTRTVIATQHANNTVKVWSITTGAVEGLIKYSSKVTAGPRSRMYFVRPHVILSEASTLVAITASFGNTIEIWNWSKKKRLQMIDHASRWACVPGDVFEANMPPLAVYRAESEKIDLWTVTREPKRPFVHLKSRSINLNQAGLPFVPKFPDLAYSATGPLLVGAAGPRPGAPKEEQNCMLLAWQIDAQNETPSSKPYRWLIPEHPELDGSLPAALSTYGSVAVSIWHPANYKQIVTAQGENKKVPVVVTTRHVLVWDLATNRSRLFSIPNVLSSISPDCRYLAYCDPEQQRFVVMDVTSQAEIWSGPDEIDIRQAGAAGSQQLLGDLAKVTEFRFTEDSNLLFVADNEGGIGIYEIRHGDGGRNGSVSTASGGAGGRFDMGEMRNSLTKTASGQIR</sequence>
<feature type="compositionally biased region" description="Polar residues" evidence="2">
    <location>
        <begin position="447"/>
        <end position="480"/>
    </location>
</feature>
<feature type="region of interest" description="Disordered" evidence="2">
    <location>
        <begin position="993"/>
        <end position="1027"/>
    </location>
</feature>
<feature type="coiled-coil region" evidence="1">
    <location>
        <begin position="32"/>
        <end position="59"/>
    </location>
</feature>
<dbReference type="OrthoDB" id="5242786at2759"/>
<feature type="region of interest" description="Disordered" evidence="2">
    <location>
        <begin position="203"/>
        <end position="270"/>
    </location>
</feature>
<keyword evidence="1" id="KW-0175">Coiled coil</keyword>
<dbReference type="EMBL" id="QVQW01000072">
    <property type="protein sequence ID" value="RKU41561.1"/>
    <property type="molecule type" value="Genomic_DNA"/>
</dbReference>
<dbReference type="Gene3D" id="2.130.10.10">
    <property type="entry name" value="YVTN repeat-like/Quinoprotein amine dehydrogenase"/>
    <property type="match status" value="1"/>
</dbReference>
<dbReference type="AlphaFoldDB" id="A0A420Y0V9"/>
<feature type="compositionally biased region" description="Polar residues" evidence="2">
    <location>
        <begin position="1016"/>
        <end position="1027"/>
    </location>
</feature>
<dbReference type="InterPro" id="IPR011044">
    <property type="entry name" value="Quino_amine_DH_bsu"/>
</dbReference>
<reference evidence="3 4" key="1">
    <citation type="submission" date="2018-08" db="EMBL/GenBank/DDBJ databases">
        <title>Draft genome of the lignicolous fungus Coniochaeta pulveracea.</title>
        <authorList>
            <person name="Borstlap C.J."/>
            <person name="De Witt R.N."/>
            <person name="Botha A."/>
            <person name="Volschenk H."/>
        </authorList>
    </citation>
    <scope>NUCLEOTIDE SEQUENCE [LARGE SCALE GENOMIC DNA]</scope>
    <source>
        <strain evidence="3 4">CAB683</strain>
    </source>
</reference>
<accession>A0A420Y0V9</accession>
<comment type="caution">
    <text evidence="3">The sequence shown here is derived from an EMBL/GenBank/DDBJ whole genome shotgun (WGS) entry which is preliminary data.</text>
</comment>
<keyword evidence="4" id="KW-1185">Reference proteome</keyword>
<proteinExistence type="predicted"/>
<evidence type="ECO:0000256" key="2">
    <source>
        <dbReference type="SAM" id="MobiDB-lite"/>
    </source>
</evidence>
<protein>
    <recommendedName>
        <fullName evidence="5">Fungal N-terminal domain-containing protein</fullName>
    </recommendedName>
</protein>
<evidence type="ECO:0000313" key="4">
    <source>
        <dbReference type="Proteomes" id="UP000275385"/>
    </source>
</evidence>